<feature type="region of interest" description="Disordered" evidence="1">
    <location>
        <begin position="202"/>
        <end position="244"/>
    </location>
</feature>
<feature type="region of interest" description="Disordered" evidence="1">
    <location>
        <begin position="20"/>
        <end position="83"/>
    </location>
</feature>
<sequence length="244" mass="26400">MEPWAVQWLLGLRGRTPCRVESGGRTPGGGRGLVRHPGCLKQGRLGPAPPQPPRTLSATRRTASARRRRAVPRTWDAGPREDGPRAPALVRLAARELSARTTIAMMRVLVTCLGPRCARRFSKSFACTSSFNFHGSQGGSSLRTFRNAVGVPEGDVWSSLFRSSLWPKDAISVLLEFLAGCVLCLQDAGPEALVGLFRQTHSGPAARRSGAPQVQERHPAEKHHRRCSQPGLGSHSAAQTMLCC</sequence>
<proteinExistence type="predicted"/>
<protein>
    <submittedName>
        <fullName evidence="2">Uncharacterized protein</fullName>
    </submittedName>
</protein>
<dbReference type="EMBL" id="OX459950">
    <property type="protein sequence ID" value="CAI9156642.1"/>
    <property type="molecule type" value="Genomic_DNA"/>
</dbReference>
<evidence type="ECO:0000313" key="2">
    <source>
        <dbReference type="EMBL" id="CAI9156642.1"/>
    </source>
</evidence>
<name>A0ABN8Y7U8_RANTA</name>
<dbReference type="Proteomes" id="UP001176941">
    <property type="component" value="Chromosome 14"/>
</dbReference>
<reference evidence="2" key="1">
    <citation type="submission" date="2023-04" db="EMBL/GenBank/DDBJ databases">
        <authorList>
            <consortium name="ELIXIR-Norway"/>
        </authorList>
    </citation>
    <scope>NUCLEOTIDE SEQUENCE [LARGE SCALE GENOMIC DNA]</scope>
</reference>
<accession>A0ABN8Y7U8</accession>
<keyword evidence="3" id="KW-1185">Reference proteome</keyword>
<evidence type="ECO:0000313" key="3">
    <source>
        <dbReference type="Proteomes" id="UP001176941"/>
    </source>
</evidence>
<evidence type="ECO:0000256" key="1">
    <source>
        <dbReference type="SAM" id="MobiDB-lite"/>
    </source>
</evidence>
<organism evidence="2 3">
    <name type="scientific">Rangifer tarandus platyrhynchus</name>
    <name type="common">Svalbard reindeer</name>
    <dbReference type="NCBI Taxonomy" id="3082113"/>
    <lineage>
        <taxon>Eukaryota</taxon>
        <taxon>Metazoa</taxon>
        <taxon>Chordata</taxon>
        <taxon>Craniata</taxon>
        <taxon>Vertebrata</taxon>
        <taxon>Euteleostomi</taxon>
        <taxon>Mammalia</taxon>
        <taxon>Eutheria</taxon>
        <taxon>Laurasiatheria</taxon>
        <taxon>Artiodactyla</taxon>
        <taxon>Ruminantia</taxon>
        <taxon>Pecora</taxon>
        <taxon>Cervidae</taxon>
        <taxon>Odocoileinae</taxon>
        <taxon>Rangifer</taxon>
    </lineage>
</organism>
<gene>
    <name evidence="2" type="ORF">MRATA1EN1_LOCUS5604</name>
</gene>